<gene>
    <name evidence="2" type="ORF">J0895_25465</name>
</gene>
<evidence type="ECO:0000313" key="2">
    <source>
        <dbReference type="EMBL" id="MBO0352368.1"/>
    </source>
</evidence>
<feature type="region of interest" description="Disordered" evidence="1">
    <location>
        <begin position="1"/>
        <end position="23"/>
    </location>
</feature>
<reference evidence="2 3" key="1">
    <citation type="submission" date="2021-03" db="EMBL/GenBank/DDBJ databases">
        <title>Metabolic Capacity of the Antarctic Cyanobacterium Phormidium pseudopriestleyi that Sustains Oxygenic Photosynthesis in the Presence of Hydrogen Sulfide.</title>
        <authorList>
            <person name="Lumian J.E."/>
            <person name="Jungblut A.D."/>
            <person name="Dillon M.L."/>
            <person name="Hawes I."/>
            <person name="Doran P.T."/>
            <person name="Mackey T.J."/>
            <person name="Dick G.J."/>
            <person name="Grettenberger C.L."/>
            <person name="Sumner D.Y."/>
        </authorList>
    </citation>
    <scope>NUCLEOTIDE SEQUENCE [LARGE SCALE GENOMIC DNA]</scope>
    <source>
        <strain evidence="2 3">FRX01</strain>
    </source>
</reference>
<organism evidence="2 3">
    <name type="scientific">Phormidium pseudopriestleyi FRX01</name>
    <dbReference type="NCBI Taxonomy" id="1759528"/>
    <lineage>
        <taxon>Bacteria</taxon>
        <taxon>Bacillati</taxon>
        <taxon>Cyanobacteriota</taxon>
        <taxon>Cyanophyceae</taxon>
        <taxon>Oscillatoriophycideae</taxon>
        <taxon>Oscillatoriales</taxon>
        <taxon>Oscillatoriaceae</taxon>
        <taxon>Phormidium</taxon>
    </lineage>
</organism>
<dbReference type="Proteomes" id="UP000664844">
    <property type="component" value="Unassembled WGS sequence"/>
</dbReference>
<accession>A0ABS3FZ04</accession>
<evidence type="ECO:0000313" key="3">
    <source>
        <dbReference type="Proteomes" id="UP000664844"/>
    </source>
</evidence>
<dbReference type="EMBL" id="JAFLQW010000678">
    <property type="protein sequence ID" value="MBO0352368.1"/>
    <property type="molecule type" value="Genomic_DNA"/>
</dbReference>
<protein>
    <submittedName>
        <fullName evidence="2">Uncharacterized protein</fullName>
    </submittedName>
</protein>
<sequence length="59" mass="6400">MFGQSALIPHQPHSPRVGEALTLSPSPTLGEGFRVRAASIGMLPLLFPRIHSLIQTDRP</sequence>
<keyword evidence="3" id="KW-1185">Reference proteome</keyword>
<comment type="caution">
    <text evidence="2">The sequence shown here is derived from an EMBL/GenBank/DDBJ whole genome shotgun (WGS) entry which is preliminary data.</text>
</comment>
<proteinExistence type="predicted"/>
<name>A0ABS3FZ04_9CYAN</name>
<evidence type="ECO:0000256" key="1">
    <source>
        <dbReference type="SAM" id="MobiDB-lite"/>
    </source>
</evidence>